<evidence type="ECO:0000313" key="2">
    <source>
        <dbReference type="Proteomes" id="UP001057402"/>
    </source>
</evidence>
<evidence type="ECO:0000313" key="1">
    <source>
        <dbReference type="EMBL" id="KAI4374999.1"/>
    </source>
</evidence>
<organism evidence="1 2">
    <name type="scientific">Melastoma candidum</name>
    <dbReference type="NCBI Taxonomy" id="119954"/>
    <lineage>
        <taxon>Eukaryota</taxon>
        <taxon>Viridiplantae</taxon>
        <taxon>Streptophyta</taxon>
        <taxon>Embryophyta</taxon>
        <taxon>Tracheophyta</taxon>
        <taxon>Spermatophyta</taxon>
        <taxon>Magnoliopsida</taxon>
        <taxon>eudicotyledons</taxon>
        <taxon>Gunneridae</taxon>
        <taxon>Pentapetalae</taxon>
        <taxon>rosids</taxon>
        <taxon>malvids</taxon>
        <taxon>Myrtales</taxon>
        <taxon>Melastomataceae</taxon>
        <taxon>Melastomatoideae</taxon>
        <taxon>Melastomateae</taxon>
        <taxon>Melastoma</taxon>
    </lineage>
</organism>
<protein>
    <submittedName>
        <fullName evidence="1">Uncharacterized protein</fullName>
    </submittedName>
</protein>
<name>A0ACB9R802_9MYRT</name>
<proteinExistence type="predicted"/>
<gene>
    <name evidence="1" type="ORF">MLD38_012923</name>
</gene>
<dbReference type="EMBL" id="CM042883">
    <property type="protein sequence ID" value="KAI4374999.1"/>
    <property type="molecule type" value="Genomic_DNA"/>
</dbReference>
<keyword evidence="2" id="KW-1185">Reference proteome</keyword>
<dbReference type="Proteomes" id="UP001057402">
    <property type="component" value="Chromosome 4"/>
</dbReference>
<comment type="caution">
    <text evidence="1">The sequence shown here is derived from an EMBL/GenBank/DDBJ whole genome shotgun (WGS) entry which is preliminary data.</text>
</comment>
<reference evidence="2" key="1">
    <citation type="journal article" date="2023" name="Front. Plant Sci.">
        <title>Chromosomal-level genome assembly of Melastoma candidum provides insights into trichome evolution.</title>
        <authorList>
            <person name="Zhong Y."/>
            <person name="Wu W."/>
            <person name="Sun C."/>
            <person name="Zou P."/>
            <person name="Liu Y."/>
            <person name="Dai S."/>
            <person name="Zhou R."/>
        </authorList>
    </citation>
    <scope>NUCLEOTIDE SEQUENCE [LARGE SCALE GENOMIC DNA]</scope>
</reference>
<accession>A0ACB9R802</accession>
<sequence length="115" mass="13157">MFWSVSPVTAMVSYISVLKNEIIVVTGHEDGELLLHKRPLFLTESGARSLDLMSMKLKVSECERLNYSVIRMYVFDATDRSKAYGYTSDGDLVHVLVLGDRNFHMPRQIQEEARC</sequence>